<keyword evidence="5" id="KW-0347">Helicase</keyword>
<dbReference type="InterPro" id="IPR001650">
    <property type="entry name" value="Helicase_C-like"/>
</dbReference>
<evidence type="ECO:0000259" key="4">
    <source>
        <dbReference type="PROSITE" id="PS51194"/>
    </source>
</evidence>
<accession>A0A1M6R907</accession>
<dbReference type="InterPro" id="IPR027417">
    <property type="entry name" value="P-loop_NTPase"/>
</dbReference>
<feature type="domain" description="Helicase C-terminal" evidence="4">
    <location>
        <begin position="919"/>
        <end position="1091"/>
    </location>
</feature>
<dbReference type="Pfam" id="PF00271">
    <property type="entry name" value="Helicase_C"/>
    <property type="match status" value="1"/>
</dbReference>
<dbReference type="Pfam" id="PF00270">
    <property type="entry name" value="DEAD"/>
    <property type="match status" value="1"/>
</dbReference>
<evidence type="ECO:0000259" key="3">
    <source>
        <dbReference type="PROSITE" id="PS51192"/>
    </source>
</evidence>
<dbReference type="RefSeq" id="WP_072850581.1">
    <property type="nucleotide sequence ID" value="NZ_FRAH01000022.1"/>
</dbReference>
<dbReference type="GO" id="GO:0043138">
    <property type="term" value="F:3'-5' DNA helicase activity"/>
    <property type="evidence" value="ECO:0007669"/>
    <property type="project" value="TreeGrafter"/>
</dbReference>
<reference evidence="5 6" key="1">
    <citation type="submission" date="2016-11" db="EMBL/GenBank/DDBJ databases">
        <authorList>
            <person name="Jaros S."/>
            <person name="Januszkiewicz K."/>
            <person name="Wedrychowicz H."/>
        </authorList>
    </citation>
    <scope>NUCLEOTIDE SEQUENCE [LARGE SCALE GENOMIC DNA]</scope>
    <source>
        <strain evidence="5 6">DSM 14214</strain>
    </source>
</reference>
<dbReference type="GO" id="GO:0003676">
    <property type="term" value="F:nucleic acid binding"/>
    <property type="evidence" value="ECO:0007669"/>
    <property type="project" value="InterPro"/>
</dbReference>
<evidence type="ECO:0000256" key="2">
    <source>
        <dbReference type="ARBA" id="ARBA00022840"/>
    </source>
</evidence>
<dbReference type="EMBL" id="FRAH01000022">
    <property type="protein sequence ID" value="SHK28808.1"/>
    <property type="molecule type" value="Genomic_DNA"/>
</dbReference>
<keyword evidence="5" id="KW-0378">Hydrolase</keyword>
<dbReference type="SUPFAM" id="SSF52540">
    <property type="entry name" value="P-loop containing nucleoside triphosphate hydrolases"/>
    <property type="match status" value="2"/>
</dbReference>
<dbReference type="PANTHER" id="PTHR47957">
    <property type="entry name" value="ATP-DEPENDENT HELICASE HRQ1"/>
    <property type="match status" value="1"/>
</dbReference>
<dbReference type="CDD" id="cd17923">
    <property type="entry name" value="DEXHc_Hrq1-like"/>
    <property type="match status" value="1"/>
</dbReference>
<dbReference type="Gene3D" id="3.40.50.300">
    <property type="entry name" value="P-loop containing nucleotide triphosphate hydrolases"/>
    <property type="match status" value="2"/>
</dbReference>
<feature type="domain" description="Helicase ATP-binding" evidence="3">
    <location>
        <begin position="103"/>
        <end position="317"/>
    </location>
</feature>
<evidence type="ECO:0000313" key="5">
    <source>
        <dbReference type="EMBL" id="SHK28808.1"/>
    </source>
</evidence>
<dbReference type="PROSITE" id="PS51192">
    <property type="entry name" value="HELICASE_ATP_BIND_1"/>
    <property type="match status" value="1"/>
</dbReference>
<dbReference type="PANTHER" id="PTHR47957:SF3">
    <property type="entry name" value="ATP-DEPENDENT HELICASE HRQ1"/>
    <property type="match status" value="1"/>
</dbReference>
<dbReference type="GO" id="GO:0036297">
    <property type="term" value="P:interstrand cross-link repair"/>
    <property type="evidence" value="ECO:0007669"/>
    <property type="project" value="TreeGrafter"/>
</dbReference>
<keyword evidence="1" id="KW-0547">Nucleotide-binding</keyword>
<keyword evidence="2" id="KW-0067">ATP-binding</keyword>
<dbReference type="OrthoDB" id="9774462at2"/>
<sequence length="1730" mass="197161">MFDPIQASNNIRDEFISYISTSFHLADQEYARQFAEALGKESAVSKGPYLDISDSFESGKSITTLIGENEMSPLFQELEPDVQECDKEIKLVRGLYKHQEIAVRKINSGKNIVVTTGTGSGKTECFILPIINHLLREKEAGTLNDGVRAILIYPMNALANDQMKRLRLILKQYPDITFGVYNSSTRHEESDGIAEYGRVFKDPDGKPLKPLKNEVISRKTMQTRPPHILVTNYAMLEYMMLRPNDDLVFSGAKLRFLVLDEAHIYRGATGIETSLLLRRLKARISNPGEVQHILTSATLGGKEADNDIVSFASTLCDAHFDTDDIIRSTTVMPLLPEASQNIPFEVFARLAHPDTSMDAILEQYGITVNSTQSDSEILYDLCVSSKAYKVLRECAVRPMTVHEIASAMRAHMDLRDTDLVNFIHVASKAEKNKTVLMKARYHMFVRALEGTFITLNPNKKLFLTRQNYAEIDGESWRVFEAAVCDDCGRIGVAGKTINDRLVPAANRYDEDMEVYLLRNQGEELDLDDDDDAEDESGIGKDDYILCAKCGEIHHESQKADFSCGHGSGSLIRVRKAERKGVRNENTCPCCNMGHMKLFYIGYDVATAVLGTELFEQLPESEEVLETNKSPIVATNNLFAMASVPKTPVNIIKKKRQFLTFSDSRSEAAFYACYMTSFYEEFLRRRGIWHVIENNRKNISQHPWEISTLVQELTSYFDSNRTFASPGDKGTENLTVISKRQAWIAVLNEMVNARRSTSLVSLGILDFVYKGNSEEIMAAVAHKYGQKASDINALFNLLVMDIVYNGALEGEDCALTNDEREYIYYAAHPRRFKKCKESDADRKKNYLNGWIPRVRENGRPFKNGRITRLMAMLDITEDAARELLTMYWDAVLIHGDYGLTPAGDGEYFFSTDKFVIVVGDKDRPIYICEKCGKTTMVNCKNCCTALKCDGHLKPITREVLLDGNHYARLYAEKLMSPLHIKEHTAQLGRAEQQKYQEMFVNKEINALSCSTTFEMGVDVGDLETVYLRNMPPSPANYVQRAGRAGRSIHSAAYSLTYSKLSSHDFMYFEHPEKMISGKIGVPIFSISNEKVILRHVFAVALSEFFANNPDVYNGNDADVLLNQDGYERLKDYLLENPENLEALLLKSIPRAMHTVMGITDWSWVDKLVGSDGALNIAVMDFRETVNWYEKEFKRLKSRGDIQTAARRERQLKEFRRGQEDKRGRNELIEFLVRYNVLPKYGFPVDTVELYQGIDFNQEKKLQMVRDLQLAIAEYAPDAQVVADGKLYTSRYIRKLPQATGQDWREVYIAQCGNPSCMTWNHKIIEPSKGGEICISCGNSIERARWRKAIEPRKGFIAESKSKDVPLRKPDRSYRSDDYYIGDPTRKVMHKKTFRIFDNEKIQMETSANDSLMVVCNDHFYVCDRCGYAISSTAGKEEKDFNSFAKSYEKKHKSPWGKDCNGLLYRKELCHSFKTDVVRITFGTSRAKNQSTMLSVMYALLEAVSSVLDIERTDIKGCLHKVRYERSMVYEIILYDAVAGGAGHVRRLVSDDCGVFQRVIQKAISLTKTCNCNPSCYNCLRNYYNQTIHDKLNRIEAYSFLEHYNGPTIAIPDDHFEEQHHSLREELTEDKVRFADGYSCTDYQNWNEFAPMIPEEYMNAFADMDMLHVPIPSESYCKLNVIGTNISSEVLFFWKNKKILVFDNDNEKVEIQGWTSFSVSEIKPREFAGYFK</sequence>
<dbReference type="SMART" id="SM00490">
    <property type="entry name" value="HELICc"/>
    <property type="match status" value="1"/>
</dbReference>
<evidence type="ECO:0000313" key="6">
    <source>
        <dbReference type="Proteomes" id="UP000183975"/>
    </source>
</evidence>
<keyword evidence="6" id="KW-1185">Reference proteome</keyword>
<protein>
    <submittedName>
        <fullName evidence="5">Helicase conserved C-terminal domain-containing protein</fullName>
    </submittedName>
</protein>
<dbReference type="SMART" id="SM00487">
    <property type="entry name" value="DEXDc"/>
    <property type="match status" value="1"/>
</dbReference>
<organism evidence="5 6">
    <name type="scientific">Anaerotignum lactatifermentans DSM 14214</name>
    <dbReference type="NCBI Taxonomy" id="1121323"/>
    <lineage>
        <taxon>Bacteria</taxon>
        <taxon>Bacillati</taxon>
        <taxon>Bacillota</taxon>
        <taxon>Clostridia</taxon>
        <taxon>Lachnospirales</taxon>
        <taxon>Anaerotignaceae</taxon>
        <taxon>Anaerotignum</taxon>
    </lineage>
</organism>
<dbReference type="InterPro" id="IPR018973">
    <property type="entry name" value="MZB"/>
</dbReference>
<dbReference type="Pfam" id="PF09369">
    <property type="entry name" value="MZB"/>
    <property type="match status" value="1"/>
</dbReference>
<dbReference type="PROSITE" id="PS51194">
    <property type="entry name" value="HELICASE_CTER"/>
    <property type="match status" value="1"/>
</dbReference>
<dbReference type="InterPro" id="IPR014001">
    <property type="entry name" value="Helicase_ATP-bd"/>
</dbReference>
<proteinExistence type="predicted"/>
<evidence type="ECO:0000256" key="1">
    <source>
        <dbReference type="ARBA" id="ARBA00022741"/>
    </source>
</evidence>
<dbReference type="GO" id="GO:0006289">
    <property type="term" value="P:nucleotide-excision repair"/>
    <property type="evidence" value="ECO:0007669"/>
    <property type="project" value="TreeGrafter"/>
</dbReference>
<name>A0A1M6R907_9FIRM</name>
<dbReference type="Proteomes" id="UP000183975">
    <property type="component" value="Unassembled WGS sequence"/>
</dbReference>
<dbReference type="GO" id="GO:0005524">
    <property type="term" value="F:ATP binding"/>
    <property type="evidence" value="ECO:0007669"/>
    <property type="project" value="UniProtKB-KW"/>
</dbReference>
<dbReference type="InterPro" id="IPR011545">
    <property type="entry name" value="DEAD/DEAH_box_helicase_dom"/>
</dbReference>
<gene>
    <name evidence="5" type="ORF">SAMN02745138_01484</name>
</gene>